<evidence type="ECO:0000256" key="1">
    <source>
        <dbReference type="SAM" id="MobiDB-lite"/>
    </source>
</evidence>
<evidence type="ECO:0000256" key="2">
    <source>
        <dbReference type="SAM" id="Phobius"/>
    </source>
</evidence>
<feature type="compositionally biased region" description="Low complexity" evidence="1">
    <location>
        <begin position="727"/>
        <end position="757"/>
    </location>
</feature>
<keyword evidence="2" id="KW-0812">Transmembrane</keyword>
<feature type="transmembrane region" description="Helical" evidence="2">
    <location>
        <begin position="120"/>
        <end position="143"/>
    </location>
</feature>
<feature type="compositionally biased region" description="Pro residues" evidence="1">
    <location>
        <begin position="302"/>
        <end position="321"/>
    </location>
</feature>
<gene>
    <name evidence="3" type="ORF">RMN56_15470</name>
</gene>
<feature type="transmembrane region" description="Helical" evidence="2">
    <location>
        <begin position="197"/>
        <end position="216"/>
    </location>
</feature>
<sequence length="1177" mass="117894">MAFRTWGRLLLTALGVSVLAGAGQLGIAYGFGAVRLDGAFVDDSVNRWPAQLAWVGWFAAIATVAGAVLTERLARRDDSPAGTTELLSIAGVSGLGAIVVAPLCMQPARAAELGGTVDPVWAVGICAVLGAVVGAGAAIAVLLKPPFGWSIALTAAAVWLLALISVAPSVASAGTLPTVRLGVLEPSWLDPAAAERLAMLLLPTLALLAGAAVGALARRAGYLPLVGGAAGAAGPVLLAFAYLTAGPGTAADRYQLAPYYGALIAVAAGALGSTATTVLPRPVTAADEPGAIEPTDILQALPPSPATPDPANPAPAAPMPVRPAGAPSPAHWDWPAAGGLTPAPVPAGLTRRPNGRPAPERPADRDEPTPAHGPAFAGERDATRPGSMRHRFDVTSSADAAEATGPAPDAHGADRPSAEPGAPAWPATADEIAARHQTPDGPTADVAHEVTPEGHGLDRPTASTAFPEQGSDVRRPGRPSDDTSLGQLPGSPPPGRRTSAIDVLAAGRPTPPAGPEPVTRPAPATEPAFPAAARTEGTRATGRTGAPSVAAEPATPPPPTTEPVHPAATRTTGRTEAPAVAPRTAPDRTEAAAAPEVAEAAPAEPAPEAAPTRATRSRRSRAAASSTPTPPSADDTPSPAPAVDAAPSAARPAGDAPSEARPVEASPSAARPADDATLAGAPGTEAAAEAGDSAAAAPAPAGRAKRTRKPRTTRTAPDQAPEPTPTTAPASTTEPTATSADTTAAPATTTADGTARRAASRRDGTTAAPAVATGDGQQQDPQQYRGPEEQSTSGRAASRRDGTAAEAAGSTPDHPSAPADGIPATTAHAPSTGAEPAGTARPADVPETPAPAEADPSGGGTPAAGERRSFFFDPEPVPADLPEPPASPRPRIPIFEDVTPGDVRPAWPVAPAPNWPVTPRGGTEPAAPDGPAAGRDARPEGTPAAGPARPEPAPRPRHRALPDLGRSTGWEALANARPAGPTAPPPTGRTPDTTASTGAIPADTDTTGRAPETTRRTPETTRRTPETTGRTPETTDRRPGTIGPAAETTGRLPESTRPAAETTGPEAAGVTDRAPEVTGPILSAWDAPAPESTGGASGGRHADGSGASPEAAGGKSKSRRSLFRRNRGKGAEPGEVDRDAEPLAAQDEEYVDWVAGLASDDNADDARSLRTGRHHRD</sequence>
<keyword evidence="2" id="KW-1133">Transmembrane helix</keyword>
<name>A0ABZ0A509_9ACTN</name>
<dbReference type="RefSeq" id="WP_313724434.1">
    <property type="nucleotide sequence ID" value="NZ_CP134876.1"/>
</dbReference>
<reference evidence="3 4" key="1">
    <citation type="submission" date="2023-09" db="EMBL/GenBank/DDBJ databases">
        <title>Micromonospora halotolerans DSM 45598 genome sequence.</title>
        <authorList>
            <person name="Mo P."/>
        </authorList>
    </citation>
    <scope>NUCLEOTIDE SEQUENCE [LARGE SCALE GENOMIC DNA]</scope>
    <source>
        <strain evidence="3 4">DSM 45598</strain>
    </source>
</reference>
<organism evidence="3 4">
    <name type="scientific">Micromonospora halotolerans</name>
    <dbReference type="NCBI Taxonomy" id="709879"/>
    <lineage>
        <taxon>Bacteria</taxon>
        <taxon>Bacillati</taxon>
        <taxon>Actinomycetota</taxon>
        <taxon>Actinomycetes</taxon>
        <taxon>Micromonosporales</taxon>
        <taxon>Micromonosporaceae</taxon>
        <taxon>Micromonospora</taxon>
    </lineage>
</organism>
<feature type="transmembrane region" description="Helical" evidence="2">
    <location>
        <begin position="86"/>
        <end position="108"/>
    </location>
</feature>
<dbReference type="Proteomes" id="UP001303001">
    <property type="component" value="Chromosome"/>
</dbReference>
<evidence type="ECO:0000313" key="4">
    <source>
        <dbReference type="Proteomes" id="UP001303001"/>
    </source>
</evidence>
<feature type="compositionally biased region" description="Basic residues" evidence="1">
    <location>
        <begin position="703"/>
        <end position="712"/>
    </location>
</feature>
<feature type="compositionally biased region" description="Pro residues" evidence="1">
    <location>
        <begin position="875"/>
        <end position="891"/>
    </location>
</feature>
<feature type="transmembrane region" description="Helical" evidence="2">
    <location>
        <begin position="223"/>
        <end position="245"/>
    </location>
</feature>
<proteinExistence type="predicted"/>
<feature type="compositionally biased region" description="Low complexity" evidence="1">
    <location>
        <begin position="917"/>
        <end position="948"/>
    </location>
</feature>
<feature type="compositionally biased region" description="Basic and acidic residues" evidence="1">
    <location>
        <begin position="446"/>
        <end position="458"/>
    </location>
</feature>
<feature type="compositionally biased region" description="Basic and acidic residues" evidence="1">
    <location>
        <begin position="1012"/>
        <end position="1025"/>
    </location>
</feature>
<feature type="compositionally biased region" description="Low complexity" evidence="1">
    <location>
        <begin position="665"/>
        <end position="702"/>
    </location>
</feature>
<feature type="compositionally biased region" description="Low complexity" evidence="1">
    <location>
        <begin position="591"/>
        <end position="614"/>
    </location>
</feature>
<evidence type="ECO:0000313" key="3">
    <source>
        <dbReference type="EMBL" id="WNM42649.1"/>
    </source>
</evidence>
<feature type="compositionally biased region" description="Low complexity" evidence="1">
    <location>
        <begin position="622"/>
        <end position="657"/>
    </location>
</feature>
<feature type="transmembrane region" description="Helical" evidence="2">
    <location>
        <begin position="52"/>
        <end position="74"/>
    </location>
</feature>
<feature type="compositionally biased region" description="Basic and acidic residues" evidence="1">
    <location>
        <begin position="358"/>
        <end position="369"/>
    </location>
</feature>
<feature type="compositionally biased region" description="Pro residues" evidence="1">
    <location>
        <begin position="509"/>
        <end position="520"/>
    </location>
</feature>
<keyword evidence="4" id="KW-1185">Reference proteome</keyword>
<feature type="compositionally biased region" description="Basic and acidic residues" evidence="1">
    <location>
        <begin position="471"/>
        <end position="481"/>
    </location>
</feature>
<feature type="compositionally biased region" description="Low complexity" evidence="1">
    <location>
        <begin position="521"/>
        <end position="553"/>
    </location>
</feature>
<keyword evidence="2" id="KW-0472">Membrane</keyword>
<protein>
    <submittedName>
        <fullName evidence="3">Uncharacterized protein</fullName>
    </submittedName>
</protein>
<feature type="region of interest" description="Disordered" evidence="1">
    <location>
        <begin position="296"/>
        <end position="1177"/>
    </location>
</feature>
<feature type="compositionally biased region" description="Basic residues" evidence="1">
    <location>
        <begin position="1116"/>
        <end position="1128"/>
    </location>
</feature>
<feature type="transmembrane region" description="Helical" evidence="2">
    <location>
        <begin position="155"/>
        <end position="177"/>
    </location>
</feature>
<dbReference type="EMBL" id="CP134876">
    <property type="protein sequence ID" value="WNM42649.1"/>
    <property type="molecule type" value="Genomic_DNA"/>
</dbReference>
<accession>A0ABZ0A509</accession>
<feature type="compositionally biased region" description="Basic and acidic residues" evidence="1">
    <location>
        <begin position="1129"/>
        <end position="1141"/>
    </location>
</feature>